<dbReference type="InterPro" id="IPR002545">
    <property type="entry name" value="CheW-lke_dom"/>
</dbReference>
<protein>
    <submittedName>
        <fullName evidence="2">Chemotaxis protein CheW</fullName>
    </submittedName>
</protein>
<dbReference type="SMART" id="SM00260">
    <property type="entry name" value="CheW"/>
    <property type="match status" value="1"/>
</dbReference>
<dbReference type="Gene3D" id="2.40.50.180">
    <property type="entry name" value="CheA-289, Domain 4"/>
    <property type="match status" value="1"/>
</dbReference>
<dbReference type="InterPro" id="IPR036061">
    <property type="entry name" value="CheW-like_dom_sf"/>
</dbReference>
<dbReference type="PROSITE" id="PS50851">
    <property type="entry name" value="CHEW"/>
    <property type="match status" value="1"/>
</dbReference>
<evidence type="ECO:0000313" key="2">
    <source>
        <dbReference type="EMBL" id="MCK0207936.1"/>
    </source>
</evidence>
<dbReference type="EMBL" id="JALKCG010000002">
    <property type="protein sequence ID" value="MCK0207936.1"/>
    <property type="molecule type" value="Genomic_DNA"/>
</dbReference>
<dbReference type="PANTHER" id="PTHR22617:SF23">
    <property type="entry name" value="CHEMOTAXIS PROTEIN CHEW"/>
    <property type="match status" value="1"/>
</dbReference>
<name>A0ABT0DKX7_9HYPH</name>
<gene>
    <name evidence="2" type="ORF">MWN33_07800</name>
</gene>
<reference evidence="3" key="1">
    <citation type="submission" date="2023-07" db="EMBL/GenBank/DDBJ databases">
        <title>Ancylobacter moscoviensis sp. nov., facultatively methylotrophic bacteria from activated sludge and the reclassification of Starkeya novella (Starkey 1934) Kelly et al. 2000 as Ancylobacter novellus comb. nov., Starkeya koreensis Im et al. 2006 as Ancylobacter koreensis comb.nov., Angulomicrobium tetraedrale Vasil'eva et al. 1986 as Ancylobacter tetraedralis comb. nov., Angulomicrobium amanitiforme Fritz et al. 2004 as Ancylobacter amanitiformis comb. nov. and Methylorhabdus multivorans Doronina et al. 1996 as Ancylobacter multivorans comb. nov. and emended description of the genus Ancylobacter.</title>
        <authorList>
            <person name="Doronina N."/>
            <person name="Chemodurova A."/>
            <person name="Grouzdev D."/>
            <person name="Koziaeva V."/>
            <person name="Shi W."/>
            <person name="Wu L."/>
            <person name="Kaparullina E."/>
        </authorList>
    </citation>
    <scope>NUCLEOTIDE SEQUENCE [LARGE SCALE GENOMIC DNA]</scope>
    <source>
        <strain evidence="3">Jip08</strain>
    </source>
</reference>
<evidence type="ECO:0000313" key="3">
    <source>
        <dbReference type="Proteomes" id="UP001202867"/>
    </source>
</evidence>
<dbReference type="RefSeq" id="WP_247199932.1">
    <property type="nucleotide sequence ID" value="NZ_JALKCG010000002.1"/>
</dbReference>
<feature type="domain" description="CheW-like" evidence="1">
    <location>
        <begin position="17"/>
        <end position="155"/>
    </location>
</feature>
<proteinExistence type="predicted"/>
<keyword evidence="3" id="KW-1185">Reference proteome</keyword>
<accession>A0ABT0DKX7</accession>
<dbReference type="Pfam" id="PF01584">
    <property type="entry name" value="CheW"/>
    <property type="match status" value="1"/>
</dbReference>
<dbReference type="SUPFAM" id="SSF50341">
    <property type="entry name" value="CheW-like"/>
    <property type="match status" value="1"/>
</dbReference>
<dbReference type="InterPro" id="IPR039315">
    <property type="entry name" value="CheW"/>
</dbReference>
<dbReference type="Proteomes" id="UP001202867">
    <property type="component" value="Unassembled WGS sequence"/>
</dbReference>
<sequence>MTTHATHAAHGEAGGHVRQLVTVRIGGQLFGLSIDAVNEVFSPEGVTRVPLAAPEIDGVLNLRGRIVTMIDMREMLKLRSEQPAVMAVGIESVGDAFGLMIDDVGDVLILDDAERDPNPSNLDPHWARFVDGVYRLPSELLLLLDVERVLAGVGHGA</sequence>
<dbReference type="Gene3D" id="2.30.30.40">
    <property type="entry name" value="SH3 Domains"/>
    <property type="match status" value="1"/>
</dbReference>
<evidence type="ECO:0000259" key="1">
    <source>
        <dbReference type="PROSITE" id="PS50851"/>
    </source>
</evidence>
<comment type="caution">
    <text evidence="2">The sequence shown here is derived from an EMBL/GenBank/DDBJ whole genome shotgun (WGS) entry which is preliminary data.</text>
</comment>
<dbReference type="PANTHER" id="PTHR22617">
    <property type="entry name" value="CHEMOTAXIS SENSOR HISTIDINE KINASE-RELATED"/>
    <property type="match status" value="1"/>
</dbReference>
<organism evidence="2 3">
    <name type="scientific">Ancylobacter koreensis</name>
    <dbReference type="NCBI Taxonomy" id="266121"/>
    <lineage>
        <taxon>Bacteria</taxon>
        <taxon>Pseudomonadati</taxon>
        <taxon>Pseudomonadota</taxon>
        <taxon>Alphaproteobacteria</taxon>
        <taxon>Hyphomicrobiales</taxon>
        <taxon>Xanthobacteraceae</taxon>
        <taxon>Ancylobacter</taxon>
    </lineage>
</organism>